<keyword evidence="2" id="KW-1185">Reference proteome</keyword>
<reference evidence="3" key="2">
    <citation type="submission" date="2020-10" db="UniProtKB">
        <authorList>
            <consortium name="WormBaseParasite"/>
        </authorList>
    </citation>
    <scope>IDENTIFICATION</scope>
</reference>
<protein>
    <submittedName>
        <fullName evidence="3">PAP-associated domain-containing protein</fullName>
    </submittedName>
</protein>
<feature type="region of interest" description="Disordered" evidence="1">
    <location>
        <begin position="493"/>
        <end position="513"/>
    </location>
</feature>
<feature type="region of interest" description="Disordered" evidence="1">
    <location>
        <begin position="51"/>
        <end position="70"/>
    </location>
</feature>
<evidence type="ECO:0000256" key="1">
    <source>
        <dbReference type="SAM" id="MobiDB-lite"/>
    </source>
</evidence>
<sequence length="743" mass="82567">MGRSKSVPKKIQINELESMVSDIAKTNLEQFPEVEIFVNRTLSEYNTLKLNQSPGKSARSNASKRNTPTNRSISLEAALPTKRFRLVDDTLHDPPPGSITWAGDESKESKTAAVHALLRLNGLQTEDGVLQFRLIEDKDKKPHLLNNGKCVDGQRSDTVVKDGVNGKDQGIEAKVSCRDAATSPLPRSTVNEATKTTRAVQNKATNTDGRGNVIIVNHNYPQLPWLHAPNGRRHEQAPPMHPQVRAAVGHHYGGPPAPPQPNILPTPMPPAQNPNTTYHPNGLPNTTAKPRPSMPAQGPPRMPNQRHRLPYQPNGLTRPPLFKIHGELSKPNVIINAEVKKLVCAFVNMYYHAKLNNTIRKISKNRIDGNDNSVDQKNSDSNVDQALLCELFENCKIAQDILKDAKFLTSETTEASPKETTDASTMTTMAAPTTITKDPTSPVRDTVYRPKYSFKCLTCVNRQRIGTKDASTTMRVETGVRKKRVRVLMPVPKKTSLQPKSDGEKQRANGETDVQKGTSVIVNRIDVSTDQAVDAVRKESVIMSAPCMQNKRSIEVNEESFPMKMPKQLTPEVFTPSGQPCVNYNQLLQPTAPLTWPSSVDNSDYIDVVTVDEPENASLKSVITQNLSMSAPHIFKQYPVINQIPNFGLYQPTTMFKPSAPQLRDDNFNFTVRQSLFLQAMNNFHAAFPLSFQPNSRTSLTNVVSTQKVPCRRATNKVVKPQEFPRRRCAKRKTGMHTTAVLC</sequence>
<feature type="region of interest" description="Disordered" evidence="1">
    <location>
        <begin position="274"/>
        <end position="304"/>
    </location>
</feature>
<proteinExistence type="predicted"/>
<dbReference type="Proteomes" id="UP000492821">
    <property type="component" value="Unassembled WGS sequence"/>
</dbReference>
<reference evidence="2" key="1">
    <citation type="journal article" date="2013" name="Genetics">
        <title>The draft genome and transcriptome of Panagrellus redivivus are shaped by the harsh demands of a free-living lifestyle.</title>
        <authorList>
            <person name="Srinivasan J."/>
            <person name="Dillman A.R."/>
            <person name="Macchietto M.G."/>
            <person name="Heikkinen L."/>
            <person name="Lakso M."/>
            <person name="Fracchia K.M."/>
            <person name="Antoshechkin I."/>
            <person name="Mortazavi A."/>
            <person name="Wong G."/>
            <person name="Sternberg P.W."/>
        </authorList>
    </citation>
    <scope>NUCLEOTIDE SEQUENCE [LARGE SCALE GENOMIC DNA]</scope>
    <source>
        <strain evidence="2">MT8872</strain>
    </source>
</reference>
<dbReference type="WBParaSite" id="Pan_g23393.t1">
    <property type="protein sequence ID" value="Pan_g23393.t1"/>
    <property type="gene ID" value="Pan_g23393"/>
</dbReference>
<feature type="compositionally biased region" description="Polar residues" evidence="1">
    <location>
        <begin position="274"/>
        <end position="288"/>
    </location>
</feature>
<evidence type="ECO:0000313" key="2">
    <source>
        <dbReference type="Proteomes" id="UP000492821"/>
    </source>
</evidence>
<accession>A0A7E4VPM2</accession>
<evidence type="ECO:0000313" key="3">
    <source>
        <dbReference type="WBParaSite" id="Pan_g23393.t1"/>
    </source>
</evidence>
<organism evidence="2 3">
    <name type="scientific">Panagrellus redivivus</name>
    <name type="common">Microworm</name>
    <dbReference type="NCBI Taxonomy" id="6233"/>
    <lineage>
        <taxon>Eukaryota</taxon>
        <taxon>Metazoa</taxon>
        <taxon>Ecdysozoa</taxon>
        <taxon>Nematoda</taxon>
        <taxon>Chromadorea</taxon>
        <taxon>Rhabditida</taxon>
        <taxon>Tylenchina</taxon>
        <taxon>Panagrolaimomorpha</taxon>
        <taxon>Panagrolaimoidea</taxon>
        <taxon>Panagrolaimidae</taxon>
        <taxon>Panagrellus</taxon>
    </lineage>
</organism>
<feature type="compositionally biased region" description="Basic and acidic residues" evidence="1">
    <location>
        <begin position="501"/>
        <end position="513"/>
    </location>
</feature>
<name>A0A7E4VPM2_PANRE</name>
<dbReference type="AlphaFoldDB" id="A0A7E4VPM2"/>